<feature type="compositionally biased region" description="Low complexity" evidence="5">
    <location>
        <begin position="89"/>
        <end position="100"/>
    </location>
</feature>
<evidence type="ECO:0000256" key="2">
    <source>
        <dbReference type="ARBA" id="ARBA00022741"/>
    </source>
</evidence>
<protein>
    <recommendedName>
        <fullName evidence="6">Protein kinase domain-containing protein</fullName>
    </recommendedName>
</protein>
<dbReference type="SUPFAM" id="SSF56112">
    <property type="entry name" value="Protein kinase-like (PK-like)"/>
    <property type="match status" value="1"/>
</dbReference>
<accession>A0ABQ6MWK8</accession>
<evidence type="ECO:0000256" key="1">
    <source>
        <dbReference type="ARBA" id="ARBA00022679"/>
    </source>
</evidence>
<dbReference type="PROSITE" id="PS50011">
    <property type="entry name" value="PROTEIN_KINASE_DOM"/>
    <property type="match status" value="1"/>
</dbReference>
<keyword evidence="8" id="KW-1185">Reference proteome</keyword>
<dbReference type="InterPro" id="IPR051681">
    <property type="entry name" value="Ser/Thr_Kinases-Pseudokinases"/>
</dbReference>
<dbReference type="PANTHER" id="PTHR44329">
    <property type="entry name" value="SERINE/THREONINE-PROTEIN KINASE TNNI3K-RELATED"/>
    <property type="match status" value="1"/>
</dbReference>
<dbReference type="InterPro" id="IPR011009">
    <property type="entry name" value="Kinase-like_dom_sf"/>
</dbReference>
<sequence length="437" mass="47204">MTSGRQVPLALPKVKTGGAAPAPSKIVPTPKAKQLIANTPKRATLDFGAHPISPYHGNSNGAPSRAFFAEAEPTPALQSANSVEGGDGSRSSSSANNSRRYVPSPPADAEEIDLSIDFTEIQNLKYKTSGEFANVYGGVYKGTPVAVKILKDQYLFDARAKGDFEFEKKVLALYTGSTENIVKVYGAGLKDERPFIVMENLACGDLDDVLPTVCTYIEKVAVILGIARGLETMHTASLPQHIVMHRDIKPKNIAFDSSRVPKLLDFGLARVVETRSGVKSPDFQLQSPDGKVGDETSRNVDHVVGSELDDTLFDMTGETGSLRYMAPEVAKSEKYNHKADAYSWAIVSWQIMSKKVPYAGFGVKGFHDRVVEGGQRMPIPQGWPAGLGELVSKSWKQSPAERPSFTVIVKELESILEALIEKKKDEGGGGLCGCAVM</sequence>
<name>A0ABQ6MWK8_9STRA</name>
<feature type="region of interest" description="Disordered" evidence="5">
    <location>
        <begin position="1"/>
        <end position="39"/>
    </location>
</feature>
<proteinExistence type="predicted"/>
<evidence type="ECO:0000256" key="5">
    <source>
        <dbReference type="SAM" id="MobiDB-lite"/>
    </source>
</evidence>
<dbReference type="EMBL" id="BRYB01001846">
    <property type="protein sequence ID" value="GMI34903.1"/>
    <property type="molecule type" value="Genomic_DNA"/>
</dbReference>
<keyword evidence="1" id="KW-0808">Transferase</keyword>
<evidence type="ECO:0000256" key="3">
    <source>
        <dbReference type="ARBA" id="ARBA00022777"/>
    </source>
</evidence>
<gene>
    <name evidence="7" type="ORF">TeGR_g11536</name>
</gene>
<dbReference type="InterPro" id="IPR000719">
    <property type="entry name" value="Prot_kinase_dom"/>
</dbReference>
<feature type="region of interest" description="Disordered" evidence="5">
    <location>
        <begin position="76"/>
        <end position="106"/>
    </location>
</feature>
<dbReference type="SMART" id="SM00220">
    <property type="entry name" value="S_TKc"/>
    <property type="match status" value="1"/>
</dbReference>
<organism evidence="7 8">
    <name type="scientific">Tetraparma gracilis</name>
    <dbReference type="NCBI Taxonomy" id="2962635"/>
    <lineage>
        <taxon>Eukaryota</taxon>
        <taxon>Sar</taxon>
        <taxon>Stramenopiles</taxon>
        <taxon>Ochrophyta</taxon>
        <taxon>Bolidophyceae</taxon>
        <taxon>Parmales</taxon>
        <taxon>Triparmaceae</taxon>
        <taxon>Tetraparma</taxon>
    </lineage>
</organism>
<evidence type="ECO:0000256" key="4">
    <source>
        <dbReference type="ARBA" id="ARBA00022840"/>
    </source>
</evidence>
<dbReference type="Pfam" id="PF00069">
    <property type="entry name" value="Pkinase"/>
    <property type="match status" value="1"/>
</dbReference>
<keyword evidence="4" id="KW-0067">ATP-binding</keyword>
<dbReference type="Proteomes" id="UP001165060">
    <property type="component" value="Unassembled WGS sequence"/>
</dbReference>
<dbReference type="Gene3D" id="1.10.510.10">
    <property type="entry name" value="Transferase(Phosphotransferase) domain 1"/>
    <property type="match status" value="1"/>
</dbReference>
<keyword evidence="2" id="KW-0547">Nucleotide-binding</keyword>
<evidence type="ECO:0000313" key="8">
    <source>
        <dbReference type="Proteomes" id="UP001165060"/>
    </source>
</evidence>
<reference evidence="7 8" key="1">
    <citation type="journal article" date="2023" name="Commun. Biol.">
        <title>Genome analysis of Parmales, the sister group of diatoms, reveals the evolutionary specialization of diatoms from phago-mixotrophs to photoautotrophs.</title>
        <authorList>
            <person name="Ban H."/>
            <person name="Sato S."/>
            <person name="Yoshikawa S."/>
            <person name="Yamada K."/>
            <person name="Nakamura Y."/>
            <person name="Ichinomiya M."/>
            <person name="Sato N."/>
            <person name="Blanc-Mathieu R."/>
            <person name="Endo H."/>
            <person name="Kuwata A."/>
            <person name="Ogata H."/>
        </authorList>
    </citation>
    <scope>NUCLEOTIDE SEQUENCE [LARGE SCALE GENOMIC DNA]</scope>
</reference>
<comment type="caution">
    <text evidence="7">The sequence shown here is derived from an EMBL/GenBank/DDBJ whole genome shotgun (WGS) entry which is preliminary data.</text>
</comment>
<evidence type="ECO:0000259" key="6">
    <source>
        <dbReference type="PROSITE" id="PS50011"/>
    </source>
</evidence>
<evidence type="ECO:0000313" key="7">
    <source>
        <dbReference type="EMBL" id="GMI34903.1"/>
    </source>
</evidence>
<keyword evidence="3" id="KW-0418">Kinase</keyword>
<feature type="domain" description="Protein kinase" evidence="6">
    <location>
        <begin position="121"/>
        <end position="416"/>
    </location>
</feature>
<dbReference type="PANTHER" id="PTHR44329:SF288">
    <property type="entry name" value="MITOGEN-ACTIVATED PROTEIN KINASE KINASE KINASE 20"/>
    <property type="match status" value="1"/>
</dbReference>
<dbReference type="Gene3D" id="3.30.200.20">
    <property type="entry name" value="Phosphorylase Kinase, domain 1"/>
    <property type="match status" value="1"/>
</dbReference>